<dbReference type="Proteomes" id="UP000820669">
    <property type="component" value="Unassembled WGS sequence"/>
</dbReference>
<dbReference type="EMBL" id="JAAXLA010000026">
    <property type="protein sequence ID" value="NMH98754.1"/>
    <property type="molecule type" value="Genomic_DNA"/>
</dbReference>
<evidence type="ECO:0000256" key="1">
    <source>
        <dbReference type="SAM" id="MobiDB-lite"/>
    </source>
</evidence>
<reference evidence="2 3" key="1">
    <citation type="submission" date="2020-04" db="EMBL/GenBank/DDBJ databases">
        <authorList>
            <person name="Klaysubun C."/>
            <person name="Duangmal K."/>
            <person name="Lipun K."/>
        </authorList>
    </citation>
    <scope>NUCLEOTIDE SEQUENCE [LARGE SCALE GENOMIC DNA]</scope>
    <source>
        <strain evidence="2 3">K10HN5</strain>
    </source>
</reference>
<gene>
    <name evidence="2" type="ORF">HF526_15775</name>
</gene>
<evidence type="ECO:0008006" key="4">
    <source>
        <dbReference type="Google" id="ProtNLM"/>
    </source>
</evidence>
<keyword evidence="3" id="KW-1185">Reference proteome</keyword>
<comment type="caution">
    <text evidence="2">The sequence shown here is derived from an EMBL/GenBank/DDBJ whole genome shotgun (WGS) entry which is preliminary data.</text>
</comment>
<name>A0ABX1SB29_9PSEU</name>
<proteinExistence type="predicted"/>
<sequence>MTISLSSRIRAVPKLRSRSYFPEWLLERRRRAERGPRSAPYRGSGAPGPFEWMHPQLAEEHVVLMGATSYRLMSEIVANGDDPTFPRRAELPEIVFSKTLEPPLTWANTTTSTNRWKRP</sequence>
<evidence type="ECO:0000313" key="2">
    <source>
        <dbReference type="EMBL" id="NMH98754.1"/>
    </source>
</evidence>
<accession>A0ABX1SB29</accession>
<feature type="region of interest" description="Disordered" evidence="1">
    <location>
        <begin position="31"/>
        <end position="50"/>
    </location>
</feature>
<organism evidence="2 3">
    <name type="scientific">Pseudonocardia acidicola</name>
    <dbReference type="NCBI Taxonomy" id="2724939"/>
    <lineage>
        <taxon>Bacteria</taxon>
        <taxon>Bacillati</taxon>
        <taxon>Actinomycetota</taxon>
        <taxon>Actinomycetes</taxon>
        <taxon>Pseudonocardiales</taxon>
        <taxon>Pseudonocardiaceae</taxon>
        <taxon>Pseudonocardia</taxon>
    </lineage>
</organism>
<evidence type="ECO:0000313" key="3">
    <source>
        <dbReference type="Proteomes" id="UP000820669"/>
    </source>
</evidence>
<protein>
    <recommendedName>
        <fullName evidence="4">Cytochrome P450</fullName>
    </recommendedName>
</protein>
<dbReference type="RefSeq" id="WP_169382137.1">
    <property type="nucleotide sequence ID" value="NZ_JAAXLA010000026.1"/>
</dbReference>